<sequence length="844" mass="91036">MIIRQKALSSVAALALVGATAFGFAGPPDPAFLVQRLLAFYQTQPEATYLHLDQAAYAAGETLWFKAYVVDARAHRPDSLSRVLYVDVVTPERRVIFQRTLALEQGMAVGDIILPDTLSTGVYTLRAYTSWMRNGDEGLFFTRRVPVWQLAVPASGGGEPSGARRAQLARQAARKLADALKPEVQFFPEGGDYVAGLPTVVGVKAAAANGRGLALAGVITDNKKQEVARFATPALGMSSFNFTPQAGQQYRATVSLPDGTTATYELPAAQATGWLLNVREIGNEFRVFVRYQGTAPGAASPEPLQLLAHVRGEPVYVGGGEVKPGETFSAVIPKSKLPAGMLHITLFDKAQVAQAERLVFVPESQGLQVRLYADKPTYGLREKVTLDVEVTTAAGQPVPAELSLAISGLPTLPADAGDATDVRAHLLLTSELRGYVENPAFYLKERTPASRQALDNLLLTQGWSRFTWQQVLAPGSPTVNYLFPFERAPTLGGQILRGNGKPMAQGKISMLVGQQNDLVVSEANEEGRFLFTGFTGPDTTTVILQGLTDKGSNNVLLQLSEIWPNPGAGWRPVGPLSPVLRESAALTAYGQRSRRQQVLEREYRPDSTSGIMLRNVTIKGRKPIDNSTLSVHSTASASAVLYARDYPNLETYQDIFQMIQSRVPGMNVRPSGSSYSVLVRGISSMSGPNEPLFLLDGLPLADSEVLMTILPTSVDRIEILKGGAAAIYGSQGAGGVIAVYTKRGMGDYSGVLAPGVAVRRMPAYYRAREFYAPRYDTRRQSDKPDPRATTLYWQPRLSVPASGRTRLTFYTADQAGTFRAAVEGISLAGQPATAETTLAVQAQP</sequence>
<reference evidence="5 6" key="1">
    <citation type="submission" date="2017-06" db="EMBL/GenBank/DDBJ databases">
        <title>Hymenobacter amundsenii sp. nov. isolated from regoliths in Antarctica.</title>
        <authorList>
            <person name="Sedlacek I."/>
            <person name="Kralova S."/>
            <person name="Pantucek R."/>
            <person name="Svec P."/>
            <person name="Holochova P."/>
            <person name="Stankova E."/>
            <person name="Vrbovska V."/>
            <person name="Busse H.-J."/>
        </authorList>
    </citation>
    <scope>NUCLEOTIDE SEQUENCE [LARGE SCALE GENOMIC DNA]</scope>
    <source>
        <strain evidence="5 6">CCM 8682</strain>
    </source>
</reference>
<dbReference type="Gene3D" id="2.60.40.1930">
    <property type="match status" value="1"/>
</dbReference>
<feature type="domain" description="TonB-dependent receptor plug" evidence="4">
    <location>
        <begin position="634"/>
        <end position="736"/>
    </location>
</feature>
<dbReference type="Proteomes" id="UP000197277">
    <property type="component" value="Unassembled WGS sequence"/>
</dbReference>
<keyword evidence="1 3" id="KW-0732">Signal</keyword>
<dbReference type="RefSeq" id="WP_088462631.1">
    <property type="nucleotide sequence ID" value="NZ_NIRR01000001.1"/>
</dbReference>
<dbReference type="InterPro" id="IPR039426">
    <property type="entry name" value="TonB-dep_rcpt-like"/>
</dbReference>
<dbReference type="Gene3D" id="2.170.130.10">
    <property type="entry name" value="TonB-dependent receptor, plug domain"/>
    <property type="match status" value="1"/>
</dbReference>
<protein>
    <recommendedName>
        <fullName evidence="4">TonB-dependent receptor plug domain-containing protein</fullName>
    </recommendedName>
</protein>
<evidence type="ECO:0000256" key="3">
    <source>
        <dbReference type="SAM" id="SignalP"/>
    </source>
</evidence>
<accession>A0A246FQM3</accession>
<dbReference type="OrthoDB" id="679547at2"/>
<dbReference type="AlphaFoldDB" id="A0A246FQM3"/>
<dbReference type="PANTHER" id="PTHR30069:SF29">
    <property type="entry name" value="HEMOGLOBIN AND HEMOGLOBIN-HAPTOGLOBIN-BINDING PROTEIN 1-RELATED"/>
    <property type="match status" value="1"/>
</dbReference>
<keyword evidence="2" id="KW-0472">Membrane</keyword>
<organism evidence="5 6">
    <name type="scientific">Hymenobacter amundsenii</name>
    <dbReference type="NCBI Taxonomy" id="2006685"/>
    <lineage>
        <taxon>Bacteria</taxon>
        <taxon>Pseudomonadati</taxon>
        <taxon>Bacteroidota</taxon>
        <taxon>Cytophagia</taxon>
        <taxon>Cytophagales</taxon>
        <taxon>Hymenobacteraceae</taxon>
        <taxon>Hymenobacter</taxon>
    </lineage>
</organism>
<comment type="subcellular location">
    <subcellularLocation>
        <location evidence="2">Cell outer membrane</location>
        <topology evidence="2">Multi-pass membrane protein</topology>
    </subcellularLocation>
</comment>
<evidence type="ECO:0000256" key="1">
    <source>
        <dbReference type="ARBA" id="ARBA00022729"/>
    </source>
</evidence>
<keyword evidence="2" id="KW-0813">Transport</keyword>
<keyword evidence="2" id="KW-0812">Transmembrane</keyword>
<dbReference type="SUPFAM" id="SSF56935">
    <property type="entry name" value="Porins"/>
    <property type="match status" value="1"/>
</dbReference>
<comment type="caution">
    <text evidence="5">The sequence shown here is derived from an EMBL/GenBank/DDBJ whole genome shotgun (WGS) entry which is preliminary data.</text>
</comment>
<dbReference type="InterPro" id="IPR012910">
    <property type="entry name" value="Plug_dom"/>
</dbReference>
<dbReference type="Pfam" id="PF07715">
    <property type="entry name" value="Plug"/>
    <property type="match status" value="1"/>
</dbReference>
<evidence type="ECO:0000256" key="2">
    <source>
        <dbReference type="PROSITE-ProRule" id="PRU01360"/>
    </source>
</evidence>
<dbReference type="PROSITE" id="PS52016">
    <property type="entry name" value="TONB_DEPENDENT_REC_3"/>
    <property type="match status" value="1"/>
</dbReference>
<dbReference type="PANTHER" id="PTHR30069">
    <property type="entry name" value="TONB-DEPENDENT OUTER MEMBRANE RECEPTOR"/>
    <property type="match status" value="1"/>
</dbReference>
<evidence type="ECO:0000259" key="4">
    <source>
        <dbReference type="Pfam" id="PF07715"/>
    </source>
</evidence>
<gene>
    <name evidence="5" type="ORF">CDA63_01285</name>
</gene>
<proteinExistence type="inferred from homology"/>
<keyword evidence="2" id="KW-0998">Cell outer membrane</keyword>
<keyword evidence="2" id="KW-1134">Transmembrane beta strand</keyword>
<feature type="signal peptide" evidence="3">
    <location>
        <begin position="1"/>
        <end position="25"/>
    </location>
</feature>
<feature type="chain" id="PRO_5012783506" description="TonB-dependent receptor plug domain-containing protein" evidence="3">
    <location>
        <begin position="26"/>
        <end position="844"/>
    </location>
</feature>
<dbReference type="InterPro" id="IPR037066">
    <property type="entry name" value="Plug_dom_sf"/>
</dbReference>
<dbReference type="EMBL" id="NIRR01000001">
    <property type="protein sequence ID" value="OWP65020.1"/>
    <property type="molecule type" value="Genomic_DNA"/>
</dbReference>
<name>A0A246FQM3_9BACT</name>
<evidence type="ECO:0000313" key="5">
    <source>
        <dbReference type="EMBL" id="OWP65020.1"/>
    </source>
</evidence>
<keyword evidence="6" id="KW-1185">Reference proteome</keyword>
<dbReference type="GO" id="GO:0044718">
    <property type="term" value="P:siderophore transmembrane transport"/>
    <property type="evidence" value="ECO:0007669"/>
    <property type="project" value="TreeGrafter"/>
</dbReference>
<evidence type="ECO:0000313" key="6">
    <source>
        <dbReference type="Proteomes" id="UP000197277"/>
    </source>
</evidence>
<dbReference type="GO" id="GO:0009279">
    <property type="term" value="C:cell outer membrane"/>
    <property type="evidence" value="ECO:0007669"/>
    <property type="project" value="UniProtKB-SubCell"/>
</dbReference>
<dbReference type="GO" id="GO:0015344">
    <property type="term" value="F:siderophore uptake transmembrane transporter activity"/>
    <property type="evidence" value="ECO:0007669"/>
    <property type="project" value="TreeGrafter"/>
</dbReference>
<comment type="similarity">
    <text evidence="2">Belongs to the TonB-dependent receptor family.</text>
</comment>